<organism evidence="1 2">
    <name type="scientific">Schistosoma mattheei</name>
    <dbReference type="NCBI Taxonomy" id="31246"/>
    <lineage>
        <taxon>Eukaryota</taxon>
        <taxon>Metazoa</taxon>
        <taxon>Spiralia</taxon>
        <taxon>Lophotrochozoa</taxon>
        <taxon>Platyhelminthes</taxon>
        <taxon>Trematoda</taxon>
        <taxon>Digenea</taxon>
        <taxon>Strigeidida</taxon>
        <taxon>Schistosomatoidea</taxon>
        <taxon>Schistosomatidae</taxon>
        <taxon>Schistosoma</taxon>
    </lineage>
</organism>
<dbReference type="STRING" id="31246.A0A183Q6C8"/>
<dbReference type="Gene3D" id="3.40.50.720">
    <property type="entry name" value="NAD(P)-binding Rossmann-like Domain"/>
    <property type="match status" value="1"/>
</dbReference>
<name>A0A183Q6C8_9TREM</name>
<reference evidence="1" key="1">
    <citation type="submission" date="2018-11" db="EMBL/GenBank/DDBJ databases">
        <authorList>
            <consortium name="Pathogen Informatics"/>
        </authorList>
    </citation>
    <scope>NUCLEOTIDE SEQUENCE [LARGE SCALE GENOMIC DNA]</scope>
    <source>
        <strain evidence="1">Denwood</strain>
    </source>
</reference>
<evidence type="ECO:0000313" key="2">
    <source>
        <dbReference type="Proteomes" id="UP000269396"/>
    </source>
</evidence>
<accession>A0A183Q6C8</accession>
<dbReference type="EMBL" id="UZAL01050133">
    <property type="protein sequence ID" value="VDP86623.1"/>
    <property type="molecule type" value="Genomic_DNA"/>
</dbReference>
<sequence length="75" mass="8559">MSKQFYCTELKLREIPQQSSRRYRSAEDGTYSEKGWPQNAYGVSKIGLTKASFIFGEMLKDDPRGIVINSVSLFC</sequence>
<proteinExistence type="predicted"/>
<dbReference type="Proteomes" id="UP000269396">
    <property type="component" value="Unassembled WGS sequence"/>
</dbReference>
<dbReference type="AlphaFoldDB" id="A0A183Q6C8"/>
<protein>
    <submittedName>
        <fullName evidence="1">Uncharacterized protein</fullName>
    </submittedName>
</protein>
<evidence type="ECO:0000313" key="1">
    <source>
        <dbReference type="EMBL" id="VDP86623.1"/>
    </source>
</evidence>
<gene>
    <name evidence="1" type="ORF">SMTD_LOCUS22164</name>
</gene>
<keyword evidence="2" id="KW-1185">Reference proteome</keyword>